<dbReference type="InterPro" id="IPR025487">
    <property type="entry name" value="DUF4379"/>
</dbReference>
<organism evidence="2 3">
    <name type="scientific">Marivirga sericea</name>
    <dbReference type="NCBI Taxonomy" id="1028"/>
    <lineage>
        <taxon>Bacteria</taxon>
        <taxon>Pseudomonadati</taxon>
        <taxon>Bacteroidota</taxon>
        <taxon>Cytophagia</taxon>
        <taxon>Cytophagales</taxon>
        <taxon>Marivirgaceae</taxon>
        <taxon>Marivirga</taxon>
    </lineage>
</organism>
<dbReference type="STRING" id="1028.SAMN05661096_00636"/>
<gene>
    <name evidence="2" type="ORF">SAMN05661096_00636</name>
</gene>
<proteinExistence type="predicted"/>
<dbReference type="Pfam" id="PF14311">
    <property type="entry name" value="DUF4379"/>
    <property type="match status" value="2"/>
</dbReference>
<name>A0A1X7IGH0_9BACT</name>
<protein>
    <submittedName>
        <fullName evidence="2">Probable Zinc-ribbon domain-containing protein</fullName>
    </submittedName>
</protein>
<feature type="domain" description="Treble clef zinc finger" evidence="1">
    <location>
        <begin position="18"/>
        <end position="60"/>
    </location>
</feature>
<dbReference type="OrthoDB" id="583824at2"/>
<keyword evidence="3" id="KW-1185">Reference proteome</keyword>
<dbReference type="Proteomes" id="UP000193804">
    <property type="component" value="Unassembled WGS sequence"/>
</dbReference>
<evidence type="ECO:0000259" key="1">
    <source>
        <dbReference type="Pfam" id="PF14311"/>
    </source>
</evidence>
<accession>A0A1X7IGH0</accession>
<reference evidence="3" key="1">
    <citation type="submission" date="2017-04" db="EMBL/GenBank/DDBJ databases">
        <authorList>
            <person name="Varghese N."/>
            <person name="Submissions S."/>
        </authorList>
    </citation>
    <scope>NUCLEOTIDE SEQUENCE [LARGE SCALE GENOMIC DNA]</scope>
    <source>
        <strain evidence="3">DSM 4125</strain>
    </source>
</reference>
<feature type="domain" description="Treble clef zinc finger" evidence="1">
    <location>
        <begin position="86"/>
        <end position="120"/>
    </location>
</feature>
<dbReference type="EMBL" id="FXAW01000001">
    <property type="protein sequence ID" value="SMG13856.1"/>
    <property type="molecule type" value="Genomic_DNA"/>
</dbReference>
<evidence type="ECO:0000313" key="2">
    <source>
        <dbReference type="EMBL" id="SMG13856.1"/>
    </source>
</evidence>
<evidence type="ECO:0000313" key="3">
    <source>
        <dbReference type="Proteomes" id="UP000193804"/>
    </source>
</evidence>
<sequence>MESPIEKMQQLARERGGLCLSDLYINSKSKLWWQCAKGHQWQATPFSVKIRKSWCPVCANNVPHGIEKMQSMAHAKGGICLSKEYINSKTPLMWRCKNGHRFQATADSVIQGSWCPKCRDNLKN</sequence>
<dbReference type="AlphaFoldDB" id="A0A1X7IGH0"/>